<reference evidence="12" key="2">
    <citation type="submission" date="2020-04" db="EMBL/GenBank/DDBJ databases">
        <authorList>
            <person name="Santos R.A.C."/>
            <person name="Steenwyk J.L."/>
            <person name="Rivero-Menendez O."/>
            <person name="Mead M.E."/>
            <person name="Silva L.P."/>
            <person name="Bastos R.W."/>
            <person name="Alastruey-Izquierdo A."/>
            <person name="Goldman G.H."/>
            <person name="Rokas A."/>
        </authorList>
    </citation>
    <scope>NUCLEOTIDE SEQUENCE</scope>
    <source>
        <strain evidence="12">CNM-CM6805</strain>
    </source>
</reference>
<feature type="compositionally biased region" description="Basic residues" evidence="9">
    <location>
        <begin position="311"/>
        <end position="325"/>
    </location>
</feature>
<accession>A0A8H4H9Y4</accession>
<evidence type="ECO:0000256" key="9">
    <source>
        <dbReference type="SAM" id="MobiDB-lite"/>
    </source>
</evidence>
<keyword evidence="5" id="KW-0378">Hydrolase</keyword>
<evidence type="ECO:0000313" key="12">
    <source>
        <dbReference type="EMBL" id="KAF4238464.1"/>
    </source>
</evidence>
<feature type="compositionally biased region" description="Polar residues" evidence="9">
    <location>
        <begin position="919"/>
        <end position="937"/>
    </location>
</feature>
<evidence type="ECO:0000256" key="4">
    <source>
        <dbReference type="ARBA" id="ARBA00022771"/>
    </source>
</evidence>
<feature type="domain" description="Helicase ATP-binding" evidence="10">
    <location>
        <begin position="450"/>
        <end position="645"/>
    </location>
</feature>
<dbReference type="CDD" id="cd18793">
    <property type="entry name" value="SF2_C_SNF"/>
    <property type="match status" value="1"/>
</dbReference>
<dbReference type="SUPFAM" id="SSF52540">
    <property type="entry name" value="P-loop containing nucleoside triphosphate hydrolases"/>
    <property type="match status" value="2"/>
</dbReference>
<dbReference type="GO" id="GO:0004386">
    <property type="term" value="F:helicase activity"/>
    <property type="evidence" value="ECO:0007669"/>
    <property type="project" value="UniProtKB-KW"/>
</dbReference>
<feature type="region of interest" description="Disordered" evidence="9">
    <location>
        <begin position="1163"/>
        <end position="1221"/>
    </location>
</feature>
<reference evidence="12" key="1">
    <citation type="journal article" date="2020" name="bioRxiv">
        <title>Genomic and phenotypic heterogeneity of clinical isolates of the human pathogens Aspergillus fumigatus, Aspergillus lentulus and Aspergillus fumigatiaffinis.</title>
        <authorList>
            <person name="dos Santos R.A.C."/>
            <person name="Steenwyk J.L."/>
            <person name="Rivero-Menendez O."/>
            <person name="Mead M.E."/>
            <person name="Silva L.P."/>
            <person name="Bastos R.W."/>
            <person name="Alastruey-Izquierdo A."/>
            <person name="Goldman G.H."/>
            <person name="Rokas A."/>
        </authorList>
    </citation>
    <scope>NUCLEOTIDE SEQUENCE</scope>
    <source>
        <strain evidence="12">CNM-CM6805</strain>
    </source>
</reference>
<gene>
    <name evidence="12" type="ORF">CNMCM6805_006312</name>
</gene>
<dbReference type="InterPro" id="IPR017907">
    <property type="entry name" value="Znf_RING_CS"/>
</dbReference>
<dbReference type="InterPro" id="IPR001650">
    <property type="entry name" value="Helicase_C-like"/>
</dbReference>
<keyword evidence="3" id="KW-0547">Nucleotide-binding</keyword>
<dbReference type="EMBL" id="JAAAPX010000038">
    <property type="protein sequence ID" value="KAF4238464.1"/>
    <property type="molecule type" value="Genomic_DNA"/>
</dbReference>
<dbReference type="PROSITE" id="PS51194">
    <property type="entry name" value="HELICASE_CTER"/>
    <property type="match status" value="1"/>
</dbReference>
<evidence type="ECO:0000256" key="3">
    <source>
        <dbReference type="ARBA" id="ARBA00022741"/>
    </source>
</evidence>
<dbReference type="InterPro" id="IPR049730">
    <property type="entry name" value="SNF2/RAD54-like_C"/>
</dbReference>
<feature type="region of interest" description="Disordered" evidence="9">
    <location>
        <begin position="157"/>
        <end position="177"/>
    </location>
</feature>
<evidence type="ECO:0000313" key="13">
    <source>
        <dbReference type="Proteomes" id="UP000653565"/>
    </source>
</evidence>
<dbReference type="InterPro" id="IPR050628">
    <property type="entry name" value="SNF2_RAD54_helicase_TF"/>
</dbReference>
<dbReference type="AlphaFoldDB" id="A0A8H4H9Y4"/>
<keyword evidence="6" id="KW-0347">Helicase</keyword>
<feature type="region of interest" description="Disordered" evidence="9">
    <location>
        <begin position="245"/>
        <end position="345"/>
    </location>
</feature>
<dbReference type="SMART" id="SM00490">
    <property type="entry name" value="HELICc"/>
    <property type="match status" value="1"/>
</dbReference>
<dbReference type="PANTHER" id="PTHR45626">
    <property type="entry name" value="TRANSCRIPTION TERMINATION FACTOR 2-RELATED"/>
    <property type="match status" value="1"/>
</dbReference>
<feature type="compositionally biased region" description="Polar residues" evidence="9">
    <location>
        <begin position="1"/>
        <end position="11"/>
    </location>
</feature>
<dbReference type="InterPro" id="IPR038718">
    <property type="entry name" value="SNF2-like_sf"/>
</dbReference>
<keyword evidence="7" id="KW-0862">Zinc</keyword>
<dbReference type="SUPFAM" id="SSF57850">
    <property type="entry name" value="RING/U-box"/>
    <property type="match status" value="1"/>
</dbReference>
<evidence type="ECO:0008006" key="14">
    <source>
        <dbReference type="Google" id="ProtNLM"/>
    </source>
</evidence>
<dbReference type="PROSITE" id="PS51192">
    <property type="entry name" value="HELICASE_ATP_BIND_1"/>
    <property type="match status" value="1"/>
</dbReference>
<name>A0A8H4H9Y4_9EURO</name>
<dbReference type="GO" id="GO:0005524">
    <property type="term" value="F:ATP binding"/>
    <property type="evidence" value="ECO:0007669"/>
    <property type="project" value="UniProtKB-KW"/>
</dbReference>
<dbReference type="Gene3D" id="3.40.50.300">
    <property type="entry name" value="P-loop containing nucleotide triphosphate hydrolases"/>
    <property type="match status" value="1"/>
</dbReference>
<sequence>MDLDPPQSSDNMLPEPGPPELDIDLAQLEDIDARRQQTASKAFYARSVLALRNNVPTTSLPNDMAAPPSVPVPSITYTVPAPSDNQLFVNQPAGNTLGDDEIEQIRQFVASENGNVSESNGLTAMSKEQDNVSIETSSGATAVENLMNLDELEPVVASSSNPSEAPEAPAVTGAQGSVDENVASEWPEVQEEDSTGFDIIETWYNTLENPTLEETVQYEKANQQETRRRERIASRKALEEAEQNLETFPDLSDDELLNSSLGALPGDTGKRSDMASANRPSKVPRKQKNRVSAAERRRSMRLGLDIALGRVTRKRGSGKKRSRKRKADDSDEDVPASGDGSKKNLFDPEFDLNAFLNPDVIADAQANAGLPAIPISNSKNKKSALAELVASIPSADQDQAKSDRQAILEATTKFRHKARSDGKGGWRIKGMKTSLFHHQLLGVAWMRDRENSTSPPYGGFLCDVMGYGKTIQALANIVDGRCVEPDDPVKTTLIVVPPHLVGHWECQVVKHCEKDAVGDVLIYCAQSRMRSVDVIQGLQKFSVIITTYDEVRRSYPQLKRRGEVLDEKKIVEMWEELYAKEIGPLHQIKFLRIILDEGHSIKNHLASTSIAVRALTGHHKWILSGTPVPNFITEFYPHFDFLEYPDTNDYSQFVKRYCEGDEAQQRLRNLCRTYILLRTHSSRLFSLPIIKLPDIGESVIKVDFCDVERRIYDEVLEQFIANINGLSDDTNPYLAQCRCFLTMILKLRMISSHLLTTQNLVKGLLTSSLMRDLIEIARETRDPDHPSTQITKWFITLKKGVSLPAAPPDNEDPSQSRNELNGDREELVKQFHKFTTELHEDGQWDERLRRTSCPHCELTPIGPIITSCMHLYCEECYFILKNSLTSADGKPICQTCNNPIAEAAYCGTAERIVLDEPSVPSSLTQNSTRRTKPSSQKKSSRLFGSRMFATAAQRSRTKQTDDEQQNEDEELDWISATQGGMPGAKVDKVRELVANWIREDPDAKVVVFTQFLDFVRIFSSICTKEGWEHCRLTGKMSIGARDLSMNDFREKREVKVMIASLMAGGTGLDMSMANKCILVDLWWNEAMQQQAFCRLYRIGQEKVVEIVKIIVQNTIDDYILQLQTKKSANINSTIGEEALQKRDKIVDLLKMFAQVEMQENGGIRVEVRRKGEQADKGDKGSKGNQQGAAKRSKGKGPKGKEPKGKERDTGDTGDTSIGSSN</sequence>
<dbReference type="InterPro" id="IPR014001">
    <property type="entry name" value="Helicase_ATP-bd"/>
</dbReference>
<dbReference type="GO" id="GO:0008094">
    <property type="term" value="F:ATP-dependent activity, acting on DNA"/>
    <property type="evidence" value="ECO:0007669"/>
    <property type="project" value="TreeGrafter"/>
</dbReference>
<feature type="domain" description="Helicase C-terminal" evidence="11">
    <location>
        <begin position="988"/>
        <end position="1145"/>
    </location>
</feature>
<dbReference type="InterPro" id="IPR027417">
    <property type="entry name" value="P-loop_NTPase"/>
</dbReference>
<dbReference type="Pfam" id="PF00176">
    <property type="entry name" value="SNF2-rel_dom"/>
    <property type="match status" value="1"/>
</dbReference>
<keyword evidence="4" id="KW-0863">Zinc-finger</keyword>
<dbReference type="PROSITE" id="PS00518">
    <property type="entry name" value="ZF_RING_1"/>
    <property type="match status" value="1"/>
</dbReference>
<feature type="region of interest" description="Disordered" evidence="9">
    <location>
        <begin position="949"/>
        <end position="968"/>
    </location>
</feature>
<evidence type="ECO:0000256" key="2">
    <source>
        <dbReference type="ARBA" id="ARBA00022723"/>
    </source>
</evidence>
<organism evidence="12 13">
    <name type="scientific">Aspergillus fumigatiaffinis</name>
    <dbReference type="NCBI Taxonomy" id="340414"/>
    <lineage>
        <taxon>Eukaryota</taxon>
        <taxon>Fungi</taxon>
        <taxon>Dikarya</taxon>
        <taxon>Ascomycota</taxon>
        <taxon>Pezizomycotina</taxon>
        <taxon>Eurotiomycetes</taxon>
        <taxon>Eurotiomycetidae</taxon>
        <taxon>Eurotiales</taxon>
        <taxon>Aspergillaceae</taxon>
        <taxon>Aspergillus</taxon>
        <taxon>Aspergillus subgen. Fumigati</taxon>
    </lineage>
</organism>
<dbReference type="FunFam" id="3.40.50.10810:FF:000116">
    <property type="entry name" value="SNF2 family helicase, putative"/>
    <property type="match status" value="1"/>
</dbReference>
<dbReference type="InterPro" id="IPR013083">
    <property type="entry name" value="Znf_RING/FYVE/PHD"/>
</dbReference>
<dbReference type="Gene3D" id="3.30.40.10">
    <property type="entry name" value="Zinc/RING finger domain, C3HC4 (zinc finger)"/>
    <property type="match status" value="1"/>
</dbReference>
<dbReference type="GO" id="GO:0008270">
    <property type="term" value="F:zinc ion binding"/>
    <property type="evidence" value="ECO:0007669"/>
    <property type="project" value="UniProtKB-KW"/>
</dbReference>
<dbReference type="SMART" id="SM00487">
    <property type="entry name" value="DEXDc"/>
    <property type="match status" value="1"/>
</dbReference>
<evidence type="ECO:0000256" key="7">
    <source>
        <dbReference type="ARBA" id="ARBA00022833"/>
    </source>
</evidence>
<evidence type="ECO:0000256" key="6">
    <source>
        <dbReference type="ARBA" id="ARBA00022806"/>
    </source>
</evidence>
<dbReference type="GO" id="GO:0005634">
    <property type="term" value="C:nucleus"/>
    <property type="evidence" value="ECO:0007669"/>
    <property type="project" value="TreeGrafter"/>
</dbReference>
<dbReference type="PANTHER" id="PTHR45626:SF17">
    <property type="entry name" value="HELICASE-LIKE TRANSCRIPTION FACTOR"/>
    <property type="match status" value="1"/>
</dbReference>
<dbReference type="Gene3D" id="3.40.50.10810">
    <property type="entry name" value="Tandem AAA-ATPase domain"/>
    <property type="match status" value="1"/>
</dbReference>
<feature type="region of interest" description="Disordered" evidence="9">
    <location>
        <begin position="1"/>
        <end position="22"/>
    </location>
</feature>
<comment type="caution">
    <text evidence="12">The sequence shown here is derived from an EMBL/GenBank/DDBJ whole genome shotgun (WGS) entry which is preliminary data.</text>
</comment>
<keyword evidence="8" id="KW-0067">ATP-binding</keyword>
<feature type="compositionally biased region" description="Basic and acidic residues" evidence="9">
    <location>
        <begin position="1198"/>
        <end position="1210"/>
    </location>
</feature>
<evidence type="ECO:0000256" key="8">
    <source>
        <dbReference type="ARBA" id="ARBA00022840"/>
    </source>
</evidence>
<dbReference type="Pfam" id="PF00271">
    <property type="entry name" value="Helicase_C"/>
    <property type="match status" value="1"/>
</dbReference>
<feature type="compositionally biased region" description="Low complexity" evidence="9">
    <location>
        <begin position="157"/>
        <end position="171"/>
    </location>
</feature>
<proteinExistence type="inferred from homology"/>
<feature type="compositionally biased region" description="Polar residues" evidence="9">
    <location>
        <begin position="1212"/>
        <end position="1221"/>
    </location>
</feature>
<feature type="region of interest" description="Disordered" evidence="9">
    <location>
        <begin position="917"/>
        <end position="941"/>
    </location>
</feature>
<dbReference type="CDD" id="cd18008">
    <property type="entry name" value="DEXDc_SHPRH-like"/>
    <property type="match status" value="1"/>
</dbReference>
<keyword evidence="2" id="KW-0479">Metal-binding</keyword>
<protein>
    <recommendedName>
        <fullName evidence="14">SNF2 family helicase</fullName>
    </recommendedName>
</protein>
<dbReference type="InterPro" id="IPR000330">
    <property type="entry name" value="SNF2_N"/>
</dbReference>
<evidence type="ECO:0000259" key="11">
    <source>
        <dbReference type="PROSITE" id="PS51194"/>
    </source>
</evidence>
<dbReference type="GO" id="GO:0006281">
    <property type="term" value="P:DNA repair"/>
    <property type="evidence" value="ECO:0007669"/>
    <property type="project" value="TreeGrafter"/>
</dbReference>
<dbReference type="GO" id="GO:0016787">
    <property type="term" value="F:hydrolase activity"/>
    <property type="evidence" value="ECO:0007669"/>
    <property type="project" value="UniProtKB-KW"/>
</dbReference>
<keyword evidence="13" id="KW-1185">Reference proteome</keyword>
<evidence type="ECO:0000259" key="10">
    <source>
        <dbReference type="PROSITE" id="PS51192"/>
    </source>
</evidence>
<feature type="compositionally biased region" description="Basic and acidic residues" evidence="9">
    <location>
        <begin position="1165"/>
        <end position="1181"/>
    </location>
</feature>
<evidence type="ECO:0000256" key="1">
    <source>
        <dbReference type="ARBA" id="ARBA00007025"/>
    </source>
</evidence>
<dbReference type="Proteomes" id="UP000653565">
    <property type="component" value="Unassembled WGS sequence"/>
</dbReference>
<evidence type="ECO:0000256" key="5">
    <source>
        <dbReference type="ARBA" id="ARBA00022801"/>
    </source>
</evidence>
<comment type="similarity">
    <text evidence="1">Belongs to the SNF2/RAD54 helicase family.</text>
</comment>